<dbReference type="PANTHER" id="PTHR11731:SF200">
    <property type="entry name" value="DIPEPTIDYL PEPTIDASE 10, ISOFORM B"/>
    <property type="match status" value="1"/>
</dbReference>
<evidence type="ECO:0000256" key="2">
    <source>
        <dbReference type="ARBA" id="ARBA00006150"/>
    </source>
</evidence>
<dbReference type="SUPFAM" id="SSF82171">
    <property type="entry name" value="DPP6 N-terminal domain-like"/>
    <property type="match status" value="1"/>
</dbReference>
<feature type="domain" description="Peptidase S9 prolyl oligopeptidase catalytic" evidence="14">
    <location>
        <begin position="634"/>
        <end position="839"/>
    </location>
</feature>
<dbReference type="FunCoup" id="A5DJ06">
    <property type="interactions" value="310"/>
</dbReference>
<dbReference type="eggNOG" id="KOG2100">
    <property type="taxonomic scope" value="Eukaryota"/>
</dbReference>
<dbReference type="InterPro" id="IPR050278">
    <property type="entry name" value="Serine_Prot_S9B/DPPIV"/>
</dbReference>
<dbReference type="GO" id="GO:0006508">
    <property type="term" value="P:proteolysis"/>
    <property type="evidence" value="ECO:0007669"/>
    <property type="project" value="UniProtKB-KW"/>
</dbReference>
<protein>
    <recommendedName>
        <fullName evidence="18">Dipeptidyl aminopeptidase B</fullName>
    </recommendedName>
</protein>
<evidence type="ECO:0000256" key="7">
    <source>
        <dbReference type="ARBA" id="ARBA00022801"/>
    </source>
</evidence>
<evidence type="ECO:0000256" key="5">
    <source>
        <dbReference type="ARBA" id="ARBA00022670"/>
    </source>
</evidence>
<evidence type="ECO:0000313" key="17">
    <source>
        <dbReference type="Proteomes" id="UP000001997"/>
    </source>
</evidence>
<evidence type="ECO:0000256" key="8">
    <source>
        <dbReference type="ARBA" id="ARBA00022825"/>
    </source>
</evidence>
<name>A5DJ06_PICGU</name>
<dbReference type="AlphaFoldDB" id="A5DJ06"/>
<keyword evidence="9" id="KW-0735">Signal-anchor</keyword>
<dbReference type="MEROPS" id="S09.006"/>
<dbReference type="STRING" id="294746.A5DJ06"/>
<dbReference type="InterPro" id="IPR002471">
    <property type="entry name" value="Pept_S9_AS"/>
</dbReference>
<evidence type="ECO:0000259" key="15">
    <source>
        <dbReference type="Pfam" id="PF00930"/>
    </source>
</evidence>
<evidence type="ECO:0000256" key="12">
    <source>
        <dbReference type="ARBA" id="ARBA00023180"/>
    </source>
</evidence>
<keyword evidence="8" id="KW-0720">Serine protease</keyword>
<dbReference type="InParanoid" id="A5DJ06"/>
<dbReference type="ESTHER" id="picgu-a5dj06">
    <property type="family name" value="DPP4N_Peptidase_S9"/>
</dbReference>
<dbReference type="RefSeq" id="XP_001485528.2">
    <property type="nucleotide sequence ID" value="XM_001485478.1"/>
</dbReference>
<keyword evidence="10 13" id="KW-1133">Transmembrane helix</keyword>
<dbReference type="Pfam" id="PF00930">
    <property type="entry name" value="DPPIV_N"/>
    <property type="match status" value="1"/>
</dbReference>
<comment type="similarity">
    <text evidence="2">Belongs to the peptidase S9B family.</text>
</comment>
<dbReference type="PANTHER" id="PTHR11731">
    <property type="entry name" value="PROTEASE FAMILY S9B,C DIPEPTIDYL-PEPTIDASE IV-RELATED"/>
    <property type="match status" value="1"/>
</dbReference>
<dbReference type="OMA" id="MRTPQEN"/>
<dbReference type="Pfam" id="PF00326">
    <property type="entry name" value="Peptidase_S9"/>
    <property type="match status" value="1"/>
</dbReference>
<dbReference type="PROSITE" id="PS00708">
    <property type="entry name" value="PRO_ENDOPEP_SER"/>
    <property type="match status" value="1"/>
</dbReference>
<dbReference type="GO" id="GO:0005886">
    <property type="term" value="C:plasma membrane"/>
    <property type="evidence" value="ECO:0007669"/>
    <property type="project" value="TreeGrafter"/>
</dbReference>
<accession>A5DJ06</accession>
<proteinExistence type="inferred from homology"/>
<keyword evidence="4" id="KW-0926">Vacuole</keyword>
<dbReference type="GO" id="GO:0004252">
    <property type="term" value="F:serine-type endopeptidase activity"/>
    <property type="evidence" value="ECO:0007669"/>
    <property type="project" value="InterPro"/>
</dbReference>
<evidence type="ECO:0000313" key="16">
    <source>
        <dbReference type="EMBL" id="EDK39159.2"/>
    </source>
</evidence>
<dbReference type="InterPro" id="IPR001375">
    <property type="entry name" value="Peptidase_S9_cat"/>
</dbReference>
<dbReference type="GO" id="GO:0004177">
    <property type="term" value="F:aminopeptidase activity"/>
    <property type="evidence" value="ECO:0007669"/>
    <property type="project" value="UniProtKB-KW"/>
</dbReference>
<keyword evidence="3" id="KW-0031">Aminopeptidase</keyword>
<comment type="subcellular location">
    <subcellularLocation>
        <location evidence="1">Vacuole membrane</location>
        <topology evidence="1">Single-pass type II membrane protein</topology>
    </subcellularLocation>
</comment>
<dbReference type="KEGG" id="pgu:PGUG_03257"/>
<dbReference type="Proteomes" id="UP000001997">
    <property type="component" value="Unassembled WGS sequence"/>
</dbReference>
<evidence type="ECO:0000256" key="9">
    <source>
        <dbReference type="ARBA" id="ARBA00022968"/>
    </source>
</evidence>
<evidence type="ECO:0000256" key="6">
    <source>
        <dbReference type="ARBA" id="ARBA00022692"/>
    </source>
</evidence>
<dbReference type="Gene3D" id="2.140.10.30">
    <property type="entry name" value="Dipeptidylpeptidase IV, N-terminal domain"/>
    <property type="match status" value="1"/>
</dbReference>
<evidence type="ECO:0000256" key="4">
    <source>
        <dbReference type="ARBA" id="ARBA00022554"/>
    </source>
</evidence>
<dbReference type="GeneID" id="5126818"/>
<evidence type="ECO:0000256" key="10">
    <source>
        <dbReference type="ARBA" id="ARBA00022989"/>
    </source>
</evidence>
<keyword evidence="17" id="KW-1185">Reference proteome</keyword>
<organism evidence="16 17">
    <name type="scientific">Meyerozyma guilliermondii (strain ATCC 6260 / CBS 566 / DSM 6381 / JCM 1539 / NBRC 10279 / NRRL Y-324)</name>
    <name type="common">Yeast</name>
    <name type="synonym">Candida guilliermondii</name>
    <dbReference type="NCBI Taxonomy" id="294746"/>
    <lineage>
        <taxon>Eukaryota</taxon>
        <taxon>Fungi</taxon>
        <taxon>Dikarya</taxon>
        <taxon>Ascomycota</taxon>
        <taxon>Saccharomycotina</taxon>
        <taxon>Pichiomycetes</taxon>
        <taxon>Debaryomycetaceae</taxon>
        <taxon>Meyerozyma</taxon>
    </lineage>
</organism>
<evidence type="ECO:0000256" key="13">
    <source>
        <dbReference type="SAM" id="Phobius"/>
    </source>
</evidence>
<evidence type="ECO:0008006" key="18">
    <source>
        <dbReference type="Google" id="ProtNLM"/>
    </source>
</evidence>
<dbReference type="SUPFAM" id="SSF53474">
    <property type="entry name" value="alpha/beta-Hydrolases"/>
    <property type="match status" value="1"/>
</dbReference>
<dbReference type="GO" id="GO:0000329">
    <property type="term" value="C:fungal-type vacuole membrane"/>
    <property type="evidence" value="ECO:0007669"/>
    <property type="project" value="EnsemblFungi"/>
</dbReference>
<dbReference type="InterPro" id="IPR002469">
    <property type="entry name" value="Peptidase_S9B_N"/>
</dbReference>
<feature type="transmembrane region" description="Helical" evidence="13">
    <location>
        <begin position="59"/>
        <end position="80"/>
    </location>
</feature>
<dbReference type="InterPro" id="IPR029058">
    <property type="entry name" value="AB_hydrolase_fold"/>
</dbReference>
<dbReference type="HOGENOM" id="CLU_006105_0_1_1"/>
<dbReference type="EMBL" id="CH408157">
    <property type="protein sequence ID" value="EDK39159.2"/>
    <property type="molecule type" value="Genomic_DNA"/>
</dbReference>
<keyword evidence="11 13" id="KW-0472">Membrane</keyword>
<feature type="domain" description="Dipeptidylpeptidase IV N-terminal" evidence="15">
    <location>
        <begin position="189"/>
        <end position="545"/>
    </location>
</feature>
<keyword evidence="5" id="KW-0645">Protease</keyword>
<evidence type="ECO:0000256" key="11">
    <source>
        <dbReference type="ARBA" id="ARBA00023136"/>
    </source>
</evidence>
<evidence type="ECO:0000256" key="1">
    <source>
        <dbReference type="ARBA" id="ARBA00004576"/>
    </source>
</evidence>
<evidence type="ECO:0000256" key="3">
    <source>
        <dbReference type="ARBA" id="ARBA00022438"/>
    </source>
</evidence>
<dbReference type="OrthoDB" id="16520at2759"/>
<dbReference type="FunFam" id="3.40.50.1820:FF:000003">
    <property type="entry name" value="Dipeptidyl peptidase 4"/>
    <property type="match status" value="1"/>
</dbReference>
<gene>
    <name evidence="16" type="ORF">PGUG_03257</name>
</gene>
<dbReference type="Gene3D" id="3.40.50.1820">
    <property type="entry name" value="alpha/beta hydrolase"/>
    <property type="match status" value="1"/>
</dbReference>
<dbReference type="GO" id="GO:0008239">
    <property type="term" value="F:dipeptidyl-peptidase activity"/>
    <property type="evidence" value="ECO:0007669"/>
    <property type="project" value="EnsemblFungi"/>
</dbReference>
<dbReference type="VEuPathDB" id="FungiDB:PGUG_03257"/>
<keyword evidence="6 13" id="KW-0812">Transmembrane</keyword>
<keyword evidence="12" id="KW-0325">Glycoprotein</keyword>
<sequence>MCYNVNGVRLHAAHPTYRHPTYSVQYNSHLSHFEIPLSQPSMNDKYEPIGRAGVSSRRYLYSGALLGILVWGVSFLLITISNFHIHPSPAQIEQYLKNAPPPLLYDHRHSKIQGPRLNVSSYRDGLFRPEFTSVQWIHDRTMDGTFVLTHDSSHVIKSIIDESYEYVLFNSTDFVYDGKTYTVEGLTASPDMTKAILRTNVTHNWRHSTFALYWTLDVASQIIEPVYPEPLAVTSWSPKSDAIAFVYQNDVYVKRSNEVTRFTHDGNANVFNGKPDWVYEEEVFSSDIVLWWSPEGDKIAFLKSNDTEVPEYPIQYYVQQDKDYPEVRNIKYPKAGYPNPVVELVVADVNDASSVSNIFLSSLPEYLITEVLWVSDDNVLVKTSNRASDILEIFLVDAAQKTPKKVRQHKAEKSWFEVSTNTRYITKNKAVGRNHDGYIDTVVVDGYNHLAYFSPPDNPHPKILTKGNWEVVGGVKAFDEERNQVYFIGTKKSSVERHLYSVNLLEGESSINEITDTEEEGWYSASISSGSRYLLLTYQGPKVPYQELVDLHTHKHIKYVETNDELKNTLNTHQVPRVEYSVIFLGKDEDGNDIKANAKETFPLNFDSSKQYPVLFYVYGGPGSQMVTKSFSVDFSALAAAELDAIVVTVDGRGTGFNSYGDSNFKFCVRDHLGHYEPIDQIAAAKIWSRKSYVDSSRMAIWGWSYGGFLTLKTLETDAGSVFSYGAAVAPVTKWKLYDSIYTERYMRTPQENPDGYQTASIHNVTQFKDVTRFLIMHGSGDDNVHFQNTLELIDEYNLAAVENFDFMVFPDSDHSISYHNGNNVVYDRLLTWLDRAFSGEFVLL</sequence>
<evidence type="ECO:0000259" key="14">
    <source>
        <dbReference type="Pfam" id="PF00326"/>
    </source>
</evidence>
<reference evidence="16 17" key="1">
    <citation type="journal article" date="2009" name="Nature">
        <title>Evolution of pathogenicity and sexual reproduction in eight Candida genomes.</title>
        <authorList>
            <person name="Butler G."/>
            <person name="Rasmussen M.D."/>
            <person name="Lin M.F."/>
            <person name="Santos M.A."/>
            <person name="Sakthikumar S."/>
            <person name="Munro C.A."/>
            <person name="Rheinbay E."/>
            <person name="Grabherr M."/>
            <person name="Forche A."/>
            <person name="Reedy J.L."/>
            <person name="Agrafioti I."/>
            <person name="Arnaud M.B."/>
            <person name="Bates S."/>
            <person name="Brown A.J."/>
            <person name="Brunke S."/>
            <person name="Costanzo M.C."/>
            <person name="Fitzpatrick D.A."/>
            <person name="de Groot P.W."/>
            <person name="Harris D."/>
            <person name="Hoyer L.L."/>
            <person name="Hube B."/>
            <person name="Klis F.M."/>
            <person name="Kodira C."/>
            <person name="Lennard N."/>
            <person name="Logue M.E."/>
            <person name="Martin R."/>
            <person name="Neiman A.M."/>
            <person name="Nikolaou E."/>
            <person name="Quail M.A."/>
            <person name="Quinn J."/>
            <person name="Santos M.C."/>
            <person name="Schmitzberger F.F."/>
            <person name="Sherlock G."/>
            <person name="Shah P."/>
            <person name="Silverstein K.A."/>
            <person name="Skrzypek M.S."/>
            <person name="Soll D."/>
            <person name="Staggs R."/>
            <person name="Stansfield I."/>
            <person name="Stumpf M.P."/>
            <person name="Sudbery P.E."/>
            <person name="Srikantha T."/>
            <person name="Zeng Q."/>
            <person name="Berman J."/>
            <person name="Berriman M."/>
            <person name="Heitman J."/>
            <person name="Gow N.A."/>
            <person name="Lorenz M.C."/>
            <person name="Birren B.W."/>
            <person name="Kellis M."/>
            <person name="Cuomo C.A."/>
        </authorList>
    </citation>
    <scope>NUCLEOTIDE SEQUENCE [LARGE SCALE GENOMIC DNA]</scope>
    <source>
        <strain evidence="17">ATCC 6260 / CBS 566 / DSM 6381 / JCM 1539 / NBRC 10279 / NRRL Y-324</strain>
    </source>
</reference>
<keyword evidence="7" id="KW-0378">Hydrolase</keyword>